<dbReference type="GO" id="GO:0005739">
    <property type="term" value="C:mitochondrion"/>
    <property type="evidence" value="ECO:0007669"/>
    <property type="project" value="TreeGrafter"/>
</dbReference>
<dbReference type="Gene3D" id="3.40.250.10">
    <property type="entry name" value="Rhodanese-like domain"/>
    <property type="match status" value="2"/>
</dbReference>
<dbReference type="EMBL" id="KV425604">
    <property type="protein sequence ID" value="KZT21707.1"/>
    <property type="molecule type" value="Genomic_DNA"/>
</dbReference>
<protein>
    <submittedName>
        <fullName evidence="4">Thiosulfate sulfurtransferase</fullName>
    </submittedName>
</protein>
<reference evidence="4 5" key="1">
    <citation type="journal article" date="2016" name="Mol. Biol. Evol.">
        <title>Comparative Genomics of Early-Diverging Mushroom-Forming Fungi Provides Insights into the Origins of Lignocellulose Decay Capabilities.</title>
        <authorList>
            <person name="Nagy L.G."/>
            <person name="Riley R."/>
            <person name="Tritt A."/>
            <person name="Adam C."/>
            <person name="Daum C."/>
            <person name="Floudas D."/>
            <person name="Sun H."/>
            <person name="Yadav J.S."/>
            <person name="Pangilinan J."/>
            <person name="Larsson K.H."/>
            <person name="Matsuura K."/>
            <person name="Barry K."/>
            <person name="Labutti K."/>
            <person name="Kuo R."/>
            <person name="Ohm R.A."/>
            <person name="Bhattacharya S.S."/>
            <person name="Shirouzu T."/>
            <person name="Yoshinaga Y."/>
            <person name="Martin F.M."/>
            <person name="Grigoriev I.V."/>
            <person name="Hibbett D.S."/>
        </authorList>
    </citation>
    <scope>NUCLEOTIDE SEQUENCE [LARGE SCALE GENOMIC DNA]</scope>
    <source>
        <strain evidence="4 5">HHB14362 ss-1</strain>
    </source>
</reference>
<keyword evidence="1 4" id="KW-0808">Transferase</keyword>
<proteinExistence type="predicted"/>
<dbReference type="PANTHER" id="PTHR11364">
    <property type="entry name" value="THIOSULFATE SULFERTANSFERASE"/>
    <property type="match status" value="1"/>
</dbReference>
<dbReference type="PANTHER" id="PTHR11364:SF27">
    <property type="entry name" value="SULFURTRANSFERASE"/>
    <property type="match status" value="1"/>
</dbReference>
<dbReference type="InterPro" id="IPR001763">
    <property type="entry name" value="Rhodanese-like_dom"/>
</dbReference>
<dbReference type="CDD" id="cd01448">
    <property type="entry name" value="TST_Repeat_1"/>
    <property type="match status" value="1"/>
</dbReference>
<dbReference type="PROSITE" id="PS50206">
    <property type="entry name" value="RHODANESE_3"/>
    <property type="match status" value="2"/>
</dbReference>
<dbReference type="SUPFAM" id="SSF52821">
    <property type="entry name" value="Rhodanese/Cell cycle control phosphatase"/>
    <property type="match status" value="2"/>
</dbReference>
<dbReference type="STRING" id="1314782.A0A165PZK9"/>
<evidence type="ECO:0000256" key="1">
    <source>
        <dbReference type="ARBA" id="ARBA00022679"/>
    </source>
</evidence>
<sequence length="308" mass="33601">MSSVPLLVKPSALAELAKSGVAIFDASWYMPNSPRKAKEEFLLKRIPNAQFLDLDEVASPSEIGLKHMMPSGRQFADACEYWGIEPSTHVVIYDAQGVFSSPRALFMFRAFGHEKSSILDGGLPQWEVEGYPVETGPPLTAVQKTNYPEPSLDENTIRSYQQIAHNASLNPTDPISELVLDARPRGRWVGSDPEPRPGLPSGHIPYSFSLPFSTFLQPNKVPGSDATYSTFLPPRILQEKLVSAVGSDNVEKILKGERSVVTSCGSGMTAGILWLGLKLLGASKIGLYDESWTGYASRESSIVDTGEK</sequence>
<evidence type="ECO:0000313" key="4">
    <source>
        <dbReference type="EMBL" id="KZT21707.1"/>
    </source>
</evidence>
<dbReference type="InterPro" id="IPR045078">
    <property type="entry name" value="TST/MPST-like"/>
</dbReference>
<accession>A0A165PZK9</accession>
<feature type="domain" description="Rhodanese" evidence="3">
    <location>
        <begin position="178"/>
        <end position="304"/>
    </location>
</feature>
<organism evidence="4 5">
    <name type="scientific">Neolentinus lepideus HHB14362 ss-1</name>
    <dbReference type="NCBI Taxonomy" id="1314782"/>
    <lineage>
        <taxon>Eukaryota</taxon>
        <taxon>Fungi</taxon>
        <taxon>Dikarya</taxon>
        <taxon>Basidiomycota</taxon>
        <taxon>Agaricomycotina</taxon>
        <taxon>Agaricomycetes</taxon>
        <taxon>Gloeophyllales</taxon>
        <taxon>Gloeophyllaceae</taxon>
        <taxon>Neolentinus</taxon>
    </lineage>
</organism>
<dbReference type="OrthoDB" id="270167at2759"/>
<dbReference type="GO" id="GO:0004792">
    <property type="term" value="F:thiosulfate-cyanide sulfurtransferase activity"/>
    <property type="evidence" value="ECO:0007669"/>
    <property type="project" value="TreeGrafter"/>
</dbReference>
<dbReference type="FunCoup" id="A0A165PZK9">
    <property type="interactions" value="328"/>
</dbReference>
<keyword evidence="2" id="KW-0677">Repeat</keyword>
<dbReference type="InterPro" id="IPR036873">
    <property type="entry name" value="Rhodanese-like_dom_sf"/>
</dbReference>
<dbReference type="Pfam" id="PF00581">
    <property type="entry name" value="Rhodanese"/>
    <property type="match status" value="1"/>
</dbReference>
<gene>
    <name evidence="4" type="ORF">NEOLEDRAFT_1181544</name>
</gene>
<dbReference type="InParanoid" id="A0A165PZK9"/>
<dbReference type="Proteomes" id="UP000076761">
    <property type="component" value="Unassembled WGS sequence"/>
</dbReference>
<feature type="domain" description="Rhodanese" evidence="3">
    <location>
        <begin position="17"/>
        <end position="135"/>
    </location>
</feature>
<keyword evidence="5" id="KW-1185">Reference proteome</keyword>
<dbReference type="SMART" id="SM00450">
    <property type="entry name" value="RHOD"/>
    <property type="match status" value="2"/>
</dbReference>
<evidence type="ECO:0000256" key="2">
    <source>
        <dbReference type="ARBA" id="ARBA00022737"/>
    </source>
</evidence>
<dbReference type="AlphaFoldDB" id="A0A165PZK9"/>
<name>A0A165PZK9_9AGAM</name>
<evidence type="ECO:0000313" key="5">
    <source>
        <dbReference type="Proteomes" id="UP000076761"/>
    </source>
</evidence>
<dbReference type="CDD" id="cd01449">
    <property type="entry name" value="TST_Repeat_2"/>
    <property type="match status" value="1"/>
</dbReference>
<evidence type="ECO:0000259" key="3">
    <source>
        <dbReference type="PROSITE" id="PS50206"/>
    </source>
</evidence>